<evidence type="ECO:0000313" key="2">
    <source>
        <dbReference type="EMBL" id="PYE55194.1"/>
    </source>
</evidence>
<dbReference type="RefSeq" id="WP_110885567.1">
    <property type="nucleotide sequence ID" value="NZ_QJSX01000003.1"/>
</dbReference>
<accession>A0A318SCS3</accession>
<dbReference type="InterPro" id="IPR013096">
    <property type="entry name" value="Cupin_2"/>
</dbReference>
<protein>
    <recommendedName>
        <fullName evidence="1">Cupin type-2 domain-containing protein</fullName>
    </recommendedName>
</protein>
<keyword evidence="3" id="KW-1185">Reference proteome</keyword>
<feature type="domain" description="Cupin type-2" evidence="1">
    <location>
        <begin position="46"/>
        <end position="111"/>
    </location>
</feature>
<dbReference type="PANTHER" id="PTHR36440">
    <property type="entry name" value="PUTATIVE (AFU_ORTHOLOGUE AFUA_8G07350)-RELATED"/>
    <property type="match status" value="1"/>
</dbReference>
<dbReference type="InterPro" id="IPR014710">
    <property type="entry name" value="RmlC-like_jellyroll"/>
</dbReference>
<reference evidence="2 3" key="1">
    <citation type="submission" date="2018-06" db="EMBL/GenBank/DDBJ databases">
        <title>Genomic Encyclopedia of Type Strains, Phase IV (KMG-IV): sequencing the most valuable type-strain genomes for metagenomic binning, comparative biology and taxonomic classification.</title>
        <authorList>
            <person name="Goeker M."/>
        </authorList>
    </citation>
    <scope>NUCLEOTIDE SEQUENCE [LARGE SCALE GENOMIC DNA]</scope>
    <source>
        <strain evidence="2 3">DSM 18048</strain>
    </source>
</reference>
<dbReference type="OrthoDB" id="67828at2"/>
<dbReference type="Proteomes" id="UP000248326">
    <property type="component" value="Unassembled WGS sequence"/>
</dbReference>
<gene>
    <name evidence="2" type="ORF">DES52_10323</name>
</gene>
<dbReference type="PANTHER" id="PTHR36440:SF1">
    <property type="entry name" value="PUTATIVE (AFU_ORTHOLOGUE AFUA_8G07350)-RELATED"/>
    <property type="match status" value="1"/>
</dbReference>
<name>A0A318SCS3_9DEIO</name>
<evidence type="ECO:0000259" key="1">
    <source>
        <dbReference type="Pfam" id="PF07883"/>
    </source>
</evidence>
<comment type="caution">
    <text evidence="2">The sequence shown here is derived from an EMBL/GenBank/DDBJ whole genome shotgun (WGS) entry which is preliminary data.</text>
</comment>
<dbReference type="SUPFAM" id="SSF51182">
    <property type="entry name" value="RmlC-like cupins"/>
    <property type="match status" value="1"/>
</dbReference>
<dbReference type="Gene3D" id="2.60.120.10">
    <property type="entry name" value="Jelly Rolls"/>
    <property type="match status" value="1"/>
</dbReference>
<dbReference type="InterPro" id="IPR011051">
    <property type="entry name" value="RmlC_Cupin_sf"/>
</dbReference>
<sequence length="162" mass="17263">MSEAGPPSQLNHSDECLTLTLGRCTLTFRGTAEMTRGAWSLLEIGLPGGESLAGPHRHAGTLEACFVLEGAPTVQLDGQARQLRPGGLLVIPPGVHHAYRNETAQAARFLLLLTPPGHERSYEELASLLVRSPDGRTLTAEQHAHLQTLFDLSVALTPGVSS</sequence>
<proteinExistence type="predicted"/>
<dbReference type="Pfam" id="PF07883">
    <property type="entry name" value="Cupin_2"/>
    <property type="match status" value="1"/>
</dbReference>
<dbReference type="AlphaFoldDB" id="A0A318SCS3"/>
<organism evidence="2 3">
    <name type="scientific">Deinococcus yavapaiensis KR-236</name>
    <dbReference type="NCBI Taxonomy" id="694435"/>
    <lineage>
        <taxon>Bacteria</taxon>
        <taxon>Thermotogati</taxon>
        <taxon>Deinococcota</taxon>
        <taxon>Deinococci</taxon>
        <taxon>Deinococcales</taxon>
        <taxon>Deinococcaceae</taxon>
        <taxon>Deinococcus</taxon>
    </lineage>
</organism>
<evidence type="ECO:0000313" key="3">
    <source>
        <dbReference type="Proteomes" id="UP000248326"/>
    </source>
</evidence>
<dbReference type="InterPro" id="IPR053146">
    <property type="entry name" value="QDO-like"/>
</dbReference>
<dbReference type="EMBL" id="QJSX01000003">
    <property type="protein sequence ID" value="PYE55194.1"/>
    <property type="molecule type" value="Genomic_DNA"/>
</dbReference>